<dbReference type="RefSeq" id="WP_172209486.1">
    <property type="nucleotide sequence ID" value="NZ_BLLI01000053.1"/>
</dbReference>
<name>A0A6A0BFC6_9LACT</name>
<proteinExistence type="predicted"/>
<keyword evidence="2" id="KW-1185">Reference proteome</keyword>
<dbReference type="AlphaFoldDB" id="A0A6A0BFC6"/>
<dbReference type="EMBL" id="BLLI01000053">
    <property type="protein sequence ID" value="GFH43048.1"/>
    <property type="molecule type" value="Genomic_DNA"/>
</dbReference>
<protein>
    <submittedName>
        <fullName evidence="1">Uncharacterized protein</fullName>
    </submittedName>
</protein>
<dbReference type="Proteomes" id="UP000480303">
    <property type="component" value="Unassembled WGS sequence"/>
</dbReference>
<evidence type="ECO:0000313" key="2">
    <source>
        <dbReference type="Proteomes" id="UP000480303"/>
    </source>
</evidence>
<comment type="caution">
    <text evidence="1">The sequence shown here is derived from an EMBL/GenBank/DDBJ whole genome shotgun (WGS) entry which is preliminary data.</text>
</comment>
<organism evidence="1 2">
    <name type="scientific">Pseudolactococcus hodotermopsidis</name>
    <dbReference type="NCBI Taxonomy" id="2709157"/>
    <lineage>
        <taxon>Bacteria</taxon>
        <taxon>Bacillati</taxon>
        <taxon>Bacillota</taxon>
        <taxon>Bacilli</taxon>
        <taxon>Lactobacillales</taxon>
        <taxon>Streptococcaceae</taxon>
        <taxon>Pseudolactococcus</taxon>
    </lineage>
</organism>
<accession>A0A6A0BFC6</accession>
<gene>
    <name evidence="1" type="ORF">Hs30E_15990</name>
</gene>
<reference evidence="1 2" key="1">
    <citation type="submission" date="2020-02" db="EMBL/GenBank/DDBJ databases">
        <title>Draft genome sequence of Lactococcus sp. Hs30E4-3.</title>
        <authorList>
            <person name="Noda S."/>
            <person name="Yuki M."/>
            <person name="Ohkuma M."/>
        </authorList>
    </citation>
    <scope>NUCLEOTIDE SEQUENCE [LARGE SCALE GENOMIC DNA]</scope>
    <source>
        <strain evidence="1 2">Hs30E4-3</strain>
    </source>
</reference>
<sequence>MKRKLLLIGFLIVLLGGGVFVFKRSQSEAELLKPLTNKGVAQTFVNDSGESQTFSVNESGYYDINTVSGDNDFLVPGLPLVGFTLLGQYFMKGQEFSFNSNAVVELKPAEFSSVKTSDEQFELLHNGSYFSDIQIPEGEYEVVYQGEFIQEGLKTQKPGPATIDVTSLRVETDKSTVSEFSASSSVTSYEFNAEKLSQTIKIMKNQEIKIKKGRSEDAKFIFTKLP</sequence>
<evidence type="ECO:0000313" key="1">
    <source>
        <dbReference type="EMBL" id="GFH43048.1"/>
    </source>
</evidence>